<gene>
    <name evidence="1" type="ORF">NCTC12993_05730</name>
</gene>
<dbReference type="AlphaFoldDB" id="A0A485CBD5"/>
<evidence type="ECO:0000313" key="2">
    <source>
        <dbReference type="Proteomes" id="UP000401081"/>
    </source>
</evidence>
<organism evidence="1 2">
    <name type="scientific">Kluyvera cryocrescens</name>
    <name type="common">Kluyvera citrophila</name>
    <dbReference type="NCBI Taxonomy" id="580"/>
    <lineage>
        <taxon>Bacteria</taxon>
        <taxon>Pseudomonadati</taxon>
        <taxon>Pseudomonadota</taxon>
        <taxon>Gammaproteobacteria</taxon>
        <taxon>Enterobacterales</taxon>
        <taxon>Enterobacteriaceae</taxon>
        <taxon>Kluyvera</taxon>
    </lineage>
</organism>
<dbReference type="Gene3D" id="3.30.70.270">
    <property type="match status" value="1"/>
</dbReference>
<keyword evidence="2" id="KW-1185">Reference proteome</keyword>
<reference evidence="1 2" key="1">
    <citation type="submission" date="2019-03" db="EMBL/GenBank/DDBJ databases">
        <authorList>
            <consortium name="Pathogen Informatics"/>
        </authorList>
    </citation>
    <scope>NUCLEOTIDE SEQUENCE [LARGE SCALE GENOMIC DNA]</scope>
    <source>
        <strain evidence="1 2">NCTC12993</strain>
    </source>
</reference>
<name>A0A485CBD5_KLUCR</name>
<protein>
    <submittedName>
        <fullName evidence="1">Uncharacterized protein</fullName>
    </submittedName>
</protein>
<accession>A0A485CBD5</accession>
<dbReference type="EMBL" id="CAADJD010000024">
    <property type="protein sequence ID" value="VFS78929.1"/>
    <property type="molecule type" value="Genomic_DNA"/>
</dbReference>
<sequence length="68" mass="7828">MGFRGTVTDVTLEVEAQERAEYLSRHDELTGLPNRVRMKEFLEGELRSLPDPDHPLAMITSTWINSNR</sequence>
<evidence type="ECO:0000313" key="1">
    <source>
        <dbReference type="EMBL" id="VFS78929.1"/>
    </source>
</evidence>
<proteinExistence type="predicted"/>
<dbReference type="InterPro" id="IPR043128">
    <property type="entry name" value="Rev_trsase/Diguanyl_cyclase"/>
</dbReference>
<dbReference type="Proteomes" id="UP000401081">
    <property type="component" value="Unassembled WGS sequence"/>
</dbReference>